<protein>
    <recommendedName>
        <fullName evidence="7">T-complex-associated testis-expressed protein 1</fullName>
    </recommendedName>
</protein>
<keyword evidence="6" id="KW-1185">Reference proteome</keyword>
<dbReference type="Proteomes" id="UP000233556">
    <property type="component" value="Unassembled WGS sequence"/>
</dbReference>
<gene>
    <name evidence="5" type="ORF">llap_2529</name>
</gene>
<dbReference type="PANTHER" id="PTHR24107:SF27">
    <property type="entry name" value="DYNEIN REGULATORY COMPLEX SUBUNIT 5"/>
    <property type="match status" value="1"/>
</dbReference>
<evidence type="ECO:0000256" key="2">
    <source>
        <dbReference type="ARBA" id="ARBA00022490"/>
    </source>
</evidence>
<evidence type="ECO:0000256" key="3">
    <source>
        <dbReference type="ARBA" id="ARBA00023212"/>
    </source>
</evidence>
<dbReference type="InterPro" id="IPR032675">
    <property type="entry name" value="LRR_dom_sf"/>
</dbReference>
<dbReference type="InterPro" id="IPR052410">
    <property type="entry name" value="DRC5"/>
</dbReference>
<evidence type="ECO:0000256" key="1">
    <source>
        <dbReference type="ARBA" id="ARBA00004245"/>
    </source>
</evidence>
<evidence type="ECO:0000313" key="6">
    <source>
        <dbReference type="Proteomes" id="UP000233556"/>
    </source>
</evidence>
<evidence type="ECO:0008006" key="7">
    <source>
        <dbReference type="Google" id="ProtNLM"/>
    </source>
</evidence>
<dbReference type="PROSITE" id="PS51450">
    <property type="entry name" value="LRR"/>
    <property type="match status" value="1"/>
</dbReference>
<dbReference type="Pfam" id="PF13516">
    <property type="entry name" value="LRR_6"/>
    <property type="match status" value="4"/>
</dbReference>
<accession>A0A2I0UM81</accession>
<dbReference type="Gene3D" id="3.80.10.10">
    <property type="entry name" value="Ribonuclease Inhibitor"/>
    <property type="match status" value="2"/>
</dbReference>
<keyword evidence="2" id="KW-0963">Cytoplasm</keyword>
<organism evidence="5 6">
    <name type="scientific">Limosa lapponica baueri</name>
    <dbReference type="NCBI Taxonomy" id="1758121"/>
    <lineage>
        <taxon>Eukaryota</taxon>
        <taxon>Metazoa</taxon>
        <taxon>Chordata</taxon>
        <taxon>Craniata</taxon>
        <taxon>Vertebrata</taxon>
        <taxon>Euteleostomi</taxon>
        <taxon>Archelosauria</taxon>
        <taxon>Archosauria</taxon>
        <taxon>Dinosauria</taxon>
        <taxon>Saurischia</taxon>
        <taxon>Theropoda</taxon>
        <taxon>Coelurosauria</taxon>
        <taxon>Aves</taxon>
        <taxon>Neognathae</taxon>
        <taxon>Neoaves</taxon>
        <taxon>Charadriiformes</taxon>
        <taxon>Scolopacidae</taxon>
        <taxon>Limosa</taxon>
    </lineage>
</organism>
<dbReference type="EMBL" id="KZ505686">
    <property type="protein sequence ID" value="PKU47155.1"/>
    <property type="molecule type" value="Genomic_DNA"/>
</dbReference>
<keyword evidence="3" id="KW-0206">Cytoskeleton</keyword>
<dbReference type="SMART" id="SM00368">
    <property type="entry name" value="LRR_RI"/>
    <property type="match status" value="5"/>
</dbReference>
<proteinExistence type="predicted"/>
<sequence length="523" mass="58430">MEEATSSPGSEEHPQPSTEEVDPSKGYRVSLCKVYRSQAGLRGSPAGKCGSDSCSQAIFLLLLLREKWVLSGMQQPAAPLVYTSQPILAADSHCTHRVIEDPEWSLATVPHLTELCIQHIVHNFEKNPILDHLLPEHQKKVLDRLSTGLPLAVTANLISDEDYWKRCCIEHWQVCDISNYGDSWKRMFFERHLENILKCFIPNTTDPNQVLDLIPICKDYVRKLEVDQFLPPLKVDQKEEGEDLSDAESDFEVGEVSVHHYNLGALITALPHLEELHLTYGVKDCGMNFEWNLFNFSYQDCCNLAAAVKMCHNLKVFKLTRSKVDDEKTRLLVHNLLDHPCLVELNLSHNLIRDKGARAVGKLINCSKLEILDLCNNQIRHLGAQALAQALAENSTLTSLNLRLNCVEDEGGEAIGRALLTNTTLKSIHLGSNNLSEPTATVFCQVLAQNTTLTSINFSCNHLGLDGGKQLLDGLADNKALTEFDLRLAEVGQETEYLIHQIVWANRDAARLGSLQQPSATFL</sequence>
<comment type="subcellular location">
    <subcellularLocation>
        <location evidence="1">Cytoplasm</location>
        <location evidence="1">Cytoskeleton</location>
    </subcellularLocation>
</comment>
<dbReference type="SUPFAM" id="SSF52047">
    <property type="entry name" value="RNI-like"/>
    <property type="match status" value="1"/>
</dbReference>
<dbReference type="InterPro" id="IPR001611">
    <property type="entry name" value="Leu-rich_rpt"/>
</dbReference>
<name>A0A2I0UM81_LIMLA</name>
<dbReference type="AlphaFoldDB" id="A0A2I0UM81"/>
<dbReference type="OrthoDB" id="341587at2759"/>
<reference evidence="6" key="1">
    <citation type="submission" date="2017-11" db="EMBL/GenBank/DDBJ databases">
        <authorList>
            <person name="Lima N.C."/>
            <person name="Parody-Merino A.M."/>
            <person name="Battley P.F."/>
            <person name="Fidler A.E."/>
            <person name="Prosdocimi F."/>
        </authorList>
    </citation>
    <scope>NUCLEOTIDE SEQUENCE [LARGE SCALE GENOMIC DNA]</scope>
</reference>
<reference evidence="6" key="2">
    <citation type="submission" date="2017-12" db="EMBL/GenBank/DDBJ databases">
        <title>Genome sequence of the Bar-tailed Godwit (Limosa lapponica baueri).</title>
        <authorList>
            <person name="Lima N.C.B."/>
            <person name="Parody-Merino A.M."/>
            <person name="Battley P.F."/>
            <person name="Fidler A.E."/>
            <person name="Prosdocimi F."/>
        </authorList>
    </citation>
    <scope>NUCLEOTIDE SEQUENCE [LARGE SCALE GENOMIC DNA]</scope>
</reference>
<feature type="region of interest" description="Disordered" evidence="4">
    <location>
        <begin position="1"/>
        <end position="24"/>
    </location>
</feature>
<evidence type="ECO:0000313" key="5">
    <source>
        <dbReference type="EMBL" id="PKU47155.1"/>
    </source>
</evidence>
<dbReference type="GO" id="GO:0005856">
    <property type="term" value="C:cytoskeleton"/>
    <property type="evidence" value="ECO:0007669"/>
    <property type="project" value="UniProtKB-SubCell"/>
</dbReference>
<dbReference type="GO" id="GO:0007018">
    <property type="term" value="P:microtubule-based movement"/>
    <property type="evidence" value="ECO:0007669"/>
    <property type="project" value="TreeGrafter"/>
</dbReference>
<evidence type="ECO:0000256" key="4">
    <source>
        <dbReference type="SAM" id="MobiDB-lite"/>
    </source>
</evidence>
<dbReference type="PANTHER" id="PTHR24107">
    <property type="entry name" value="YNEIN REGULATORY COMPLEX SUBUNIT 5"/>
    <property type="match status" value="1"/>
</dbReference>